<dbReference type="OrthoDB" id="10062876at2759"/>
<dbReference type="HOGENOM" id="CLU_007946_12_1_1"/>
<evidence type="ECO:0000313" key="11">
    <source>
        <dbReference type="Proteomes" id="UP000054279"/>
    </source>
</evidence>
<feature type="transmembrane region" description="Helical" evidence="7">
    <location>
        <begin position="169"/>
        <end position="189"/>
    </location>
</feature>
<dbReference type="InterPro" id="IPR004841">
    <property type="entry name" value="AA-permease/SLC12A_dom"/>
</dbReference>
<keyword evidence="5 7" id="KW-1133">Transmembrane helix</keyword>
<keyword evidence="4" id="KW-0029">Amino-acid transport</keyword>
<evidence type="ECO:0000256" key="7">
    <source>
        <dbReference type="SAM" id="Phobius"/>
    </source>
</evidence>
<dbReference type="PANTHER" id="PTHR43341:SF20">
    <property type="entry name" value="AAT FAMILY AMINO ACID TRANSPORTER"/>
    <property type="match status" value="1"/>
</dbReference>
<feature type="transmembrane region" description="Helical" evidence="7">
    <location>
        <begin position="115"/>
        <end position="137"/>
    </location>
</feature>
<evidence type="ECO:0000256" key="4">
    <source>
        <dbReference type="ARBA" id="ARBA00022970"/>
    </source>
</evidence>
<feature type="transmembrane region" description="Helical" evidence="7">
    <location>
        <begin position="265"/>
        <end position="283"/>
    </location>
</feature>
<evidence type="ECO:0000259" key="9">
    <source>
        <dbReference type="Pfam" id="PF20151"/>
    </source>
</evidence>
<evidence type="ECO:0000256" key="2">
    <source>
        <dbReference type="ARBA" id="ARBA00022448"/>
    </source>
</evidence>
<name>A0A0C9VW00_SPHS4</name>
<dbReference type="Pfam" id="PF00324">
    <property type="entry name" value="AA_permease"/>
    <property type="match status" value="1"/>
</dbReference>
<dbReference type="GO" id="GO:0016020">
    <property type="term" value="C:membrane"/>
    <property type="evidence" value="ECO:0007669"/>
    <property type="project" value="UniProtKB-SubCell"/>
</dbReference>
<feature type="transmembrane region" description="Helical" evidence="7">
    <location>
        <begin position="143"/>
        <end position="160"/>
    </location>
</feature>
<feature type="transmembrane region" description="Helical" evidence="7">
    <location>
        <begin position="318"/>
        <end position="343"/>
    </location>
</feature>
<feature type="transmembrane region" description="Helical" evidence="7">
    <location>
        <begin position="40"/>
        <end position="58"/>
    </location>
</feature>
<evidence type="ECO:0000259" key="8">
    <source>
        <dbReference type="Pfam" id="PF00324"/>
    </source>
</evidence>
<feature type="transmembrane region" description="Helical" evidence="7">
    <location>
        <begin position="64"/>
        <end position="90"/>
    </location>
</feature>
<feature type="domain" description="DUF6533" evidence="9">
    <location>
        <begin position="552"/>
        <end position="596"/>
    </location>
</feature>
<dbReference type="Pfam" id="PF20151">
    <property type="entry name" value="DUF6533"/>
    <property type="match status" value="1"/>
</dbReference>
<organism evidence="10 11">
    <name type="scientific">Sphaerobolus stellatus (strain SS14)</name>
    <dbReference type="NCBI Taxonomy" id="990650"/>
    <lineage>
        <taxon>Eukaryota</taxon>
        <taxon>Fungi</taxon>
        <taxon>Dikarya</taxon>
        <taxon>Basidiomycota</taxon>
        <taxon>Agaricomycotina</taxon>
        <taxon>Agaricomycetes</taxon>
        <taxon>Phallomycetidae</taxon>
        <taxon>Geastrales</taxon>
        <taxon>Sphaerobolaceae</taxon>
        <taxon>Sphaerobolus</taxon>
    </lineage>
</organism>
<dbReference type="Gene3D" id="1.20.1740.10">
    <property type="entry name" value="Amino acid/polyamine transporter I"/>
    <property type="match status" value="1"/>
</dbReference>
<feature type="transmembrane region" description="Helical" evidence="7">
    <location>
        <begin position="364"/>
        <end position="382"/>
    </location>
</feature>
<evidence type="ECO:0008006" key="12">
    <source>
        <dbReference type="Google" id="ProtNLM"/>
    </source>
</evidence>
<protein>
    <recommendedName>
        <fullName evidence="12">Amino acid permease/ SLC12A domain-containing protein</fullName>
    </recommendedName>
</protein>
<evidence type="ECO:0000256" key="5">
    <source>
        <dbReference type="ARBA" id="ARBA00022989"/>
    </source>
</evidence>
<gene>
    <name evidence="10" type="ORF">M422DRAFT_248504</name>
</gene>
<dbReference type="PROSITE" id="PS00218">
    <property type="entry name" value="AMINO_ACID_PERMEASE_1"/>
    <property type="match status" value="1"/>
</dbReference>
<evidence type="ECO:0000256" key="6">
    <source>
        <dbReference type="ARBA" id="ARBA00023136"/>
    </source>
</evidence>
<keyword evidence="2" id="KW-0813">Transport</keyword>
<dbReference type="GO" id="GO:0015171">
    <property type="term" value="F:amino acid transmembrane transporter activity"/>
    <property type="evidence" value="ECO:0007669"/>
    <property type="project" value="TreeGrafter"/>
</dbReference>
<dbReference type="EMBL" id="KN837100">
    <property type="protein sequence ID" value="KIJ47922.1"/>
    <property type="molecule type" value="Genomic_DNA"/>
</dbReference>
<evidence type="ECO:0000313" key="10">
    <source>
        <dbReference type="EMBL" id="KIJ47922.1"/>
    </source>
</evidence>
<keyword evidence="6 7" id="KW-0472">Membrane</keyword>
<evidence type="ECO:0000256" key="3">
    <source>
        <dbReference type="ARBA" id="ARBA00022692"/>
    </source>
</evidence>
<dbReference type="PANTHER" id="PTHR43341">
    <property type="entry name" value="AMINO ACID PERMEASE"/>
    <property type="match status" value="1"/>
</dbReference>
<dbReference type="FunFam" id="1.20.1740.10:FF:000006">
    <property type="entry name" value="General amino acid permease"/>
    <property type="match status" value="1"/>
</dbReference>
<keyword evidence="3 7" id="KW-0812">Transmembrane</keyword>
<accession>A0A0C9VW00</accession>
<comment type="subcellular location">
    <subcellularLocation>
        <location evidence="1">Membrane</location>
        <topology evidence="1">Multi-pass membrane protein</topology>
    </subcellularLocation>
</comment>
<proteinExistence type="predicted"/>
<dbReference type="InterPro" id="IPR004840">
    <property type="entry name" value="Amino_acid_permease_CS"/>
</dbReference>
<dbReference type="InterPro" id="IPR050524">
    <property type="entry name" value="APC_YAT"/>
</dbReference>
<evidence type="ECO:0000256" key="1">
    <source>
        <dbReference type="ARBA" id="ARBA00004141"/>
    </source>
</evidence>
<dbReference type="Proteomes" id="UP000054279">
    <property type="component" value="Unassembled WGS sequence"/>
</dbReference>
<reference evidence="10 11" key="1">
    <citation type="submission" date="2014-06" db="EMBL/GenBank/DDBJ databases">
        <title>Evolutionary Origins and Diversification of the Mycorrhizal Mutualists.</title>
        <authorList>
            <consortium name="DOE Joint Genome Institute"/>
            <consortium name="Mycorrhizal Genomics Consortium"/>
            <person name="Kohler A."/>
            <person name="Kuo A."/>
            <person name="Nagy L.G."/>
            <person name="Floudas D."/>
            <person name="Copeland A."/>
            <person name="Barry K.W."/>
            <person name="Cichocki N."/>
            <person name="Veneault-Fourrey C."/>
            <person name="LaButti K."/>
            <person name="Lindquist E.A."/>
            <person name="Lipzen A."/>
            <person name="Lundell T."/>
            <person name="Morin E."/>
            <person name="Murat C."/>
            <person name="Riley R."/>
            <person name="Ohm R."/>
            <person name="Sun H."/>
            <person name="Tunlid A."/>
            <person name="Henrissat B."/>
            <person name="Grigoriev I.V."/>
            <person name="Hibbett D.S."/>
            <person name="Martin F."/>
        </authorList>
    </citation>
    <scope>NUCLEOTIDE SEQUENCE [LARGE SCALE GENOMIC DNA]</scope>
    <source>
        <strain evidence="10 11">SS14</strain>
    </source>
</reference>
<dbReference type="AlphaFoldDB" id="A0A0C9VW00"/>
<feature type="domain" description="Amino acid permease/ SLC12A" evidence="8">
    <location>
        <begin position="37"/>
        <end position="501"/>
    </location>
</feature>
<sequence>MEEPKKIEVSADVSVNFGNSSEELPPQGLRRELKNRHTQMIAIAGVIGTGTAGSLANGGPAGLLLGYLVLSTVCYSVMVCLGELVTYLPIPGGHISLATRCVDPALGFAMGWTMWYAGVIGVPAEASAAAILVNYWTTTVSNAVWITICLSVILGINLLGTRTYGESEFWFASIKVVTIIALLILGLIIDLGGAPDHDRRGFRYWREPGAIPQFRGIPGAKGRFLAFWSTLIQASYAFGGTEVIGLTAAETENPRVNVPKAIRGVWVRIIVFYIFGVLILGIICPSDEPALTQGTGNAASSAWVIAINIARIKSLPSIINACILSSAWSAGSSALFITSRVLYGLAANGQAPRIFMKVNRNGTPWVAVLVCSLVSLLSYLTVSSNASTVFGWLSNMTAVSGVLNWANICITNLRCVKSAILDTTHQIQTFHDRFRKALKAQGIPLKTLPYRGFLQPYAAYWGICWTLLIVLFVDWEVFLRGKWDHSSFITNYFGIPLFLGRNVVNEPTPFRAADLLLLRFGLQNMGPMILSTTTDSLTAAFILENVQHVRMLTLASLCFLLYDWVLTFDAEVTYVWKSRWSFGKFLFLFNRYGGIIECGFDIIAEFTTYSKPTFYPQRNNFTEFVQVLQVIAQMEDPRPDTLTPWCRR</sequence>
<keyword evidence="11" id="KW-1185">Reference proteome</keyword>
<feature type="transmembrane region" description="Helical" evidence="7">
    <location>
        <begin position="458"/>
        <end position="479"/>
    </location>
</feature>
<dbReference type="InterPro" id="IPR045340">
    <property type="entry name" value="DUF6533"/>
</dbReference>